<organism evidence="4 8">
    <name type="scientific">Methanobacterium subterraneum</name>
    <dbReference type="NCBI Taxonomy" id="59277"/>
    <lineage>
        <taxon>Archaea</taxon>
        <taxon>Methanobacteriati</taxon>
        <taxon>Methanobacteriota</taxon>
        <taxon>Methanomada group</taxon>
        <taxon>Methanobacteria</taxon>
        <taxon>Methanobacteriales</taxon>
        <taxon>Methanobacteriaceae</taxon>
        <taxon>Methanobacterium</taxon>
    </lineage>
</organism>
<dbReference type="Proteomes" id="UP000232806">
    <property type="component" value="Chromosome"/>
</dbReference>
<dbReference type="Proteomes" id="UP000232631">
    <property type="component" value="Chromosome"/>
</dbReference>
<feature type="transmembrane region" description="Helical" evidence="1">
    <location>
        <begin position="460"/>
        <end position="477"/>
    </location>
</feature>
<feature type="transmembrane region" description="Helical" evidence="1">
    <location>
        <begin position="433"/>
        <end position="454"/>
    </location>
</feature>
<name>A0A2H4VFH6_9EURY</name>
<dbReference type="EMBL" id="CP017768">
    <property type="protein sequence ID" value="AUB61435.1"/>
    <property type="molecule type" value="Genomic_DNA"/>
</dbReference>
<evidence type="ECO:0000259" key="3">
    <source>
        <dbReference type="Pfam" id="PF20990"/>
    </source>
</evidence>
<dbReference type="Proteomes" id="UP000591058">
    <property type="component" value="Unassembled WGS sequence"/>
</dbReference>
<keyword evidence="1" id="KW-0472">Membrane</keyword>
<keyword evidence="7" id="KW-1185">Reference proteome</keyword>
<keyword evidence="1" id="KW-1133">Transmembrane helix</keyword>
<dbReference type="InterPro" id="IPR018702">
    <property type="entry name" value="DUF2207"/>
</dbReference>
<dbReference type="RefSeq" id="WP_100906759.1">
    <property type="nucleotide sequence ID" value="NZ_CP017768.1"/>
</dbReference>
<dbReference type="KEGG" id="msub:BK009_03680"/>
<evidence type="ECO:0000313" key="7">
    <source>
        <dbReference type="Proteomes" id="UP000232631"/>
    </source>
</evidence>
<protein>
    <submittedName>
        <fullName evidence="6">DUF2207 domain-containing protein</fullName>
    </submittedName>
</protein>
<dbReference type="Pfam" id="PF20990">
    <property type="entry name" value="DUF2207_C"/>
    <property type="match status" value="1"/>
</dbReference>
<gene>
    <name evidence="4" type="ORF">BK007_09790</name>
    <name evidence="5" type="ORF">BK009_03680</name>
    <name evidence="6" type="ORF">HG719_04565</name>
</gene>
<dbReference type="AlphaFoldDB" id="A0A2H4VFH6"/>
<evidence type="ECO:0000313" key="4">
    <source>
        <dbReference type="EMBL" id="AUB56810.1"/>
    </source>
</evidence>
<evidence type="ECO:0000313" key="9">
    <source>
        <dbReference type="Proteomes" id="UP000591058"/>
    </source>
</evidence>
<dbReference type="Pfam" id="PF09972">
    <property type="entry name" value="DUF2207"/>
    <property type="match status" value="1"/>
</dbReference>
<keyword evidence="1" id="KW-0812">Transmembrane</keyword>
<sequence length="603" mass="67658">MDKIKFSSLILLSILVLSVLPAISFAADDDRSYSIPRASVDLYVQENGNLRVKETLYYSFLGTYNGVYRDIPLKPGERIENLNVSTKGAYSTLEVTNKSDMKSLKIYLFSDSQKTTPVTSKNVEITIEYDMINVIKIYNDIAGLQFKAWGEEWDVDVGDLTTRVHLKSKEGVKYWLNPPYYVLSDGWDDYPILNESILKIATKTISTGNYFEVRLAIPKDQFTNPVLAQQINQDGLPQMEKIQQEYQDQINFYNNLFSLLAVLMLLSIVTPLILYFKYGREPKTSYQGEYERELPSNDPPAVVNAISGKGFTKIVGTPDMNGFQATIMDLIDREYLGVYTEEEGKDKKVYLEIKNKSISDLYSFEKQVIHFFKRIATNNIVDLKQMKRDFKHQENAKAFKHSYDAWEDDLRNTFLNEKTDQFFVKTGDTYMKVYGVLGLVIAVIVFFVSVFSPIPASSNALIASIVLGLVAIISLILPEKIAGRWTQEGIDYHAKWEAFKKYLQDFSLIKEYPPESVVVWNKYLVYATALGVADKVRKSMSLTLPKDQLNQSDIYLFHYYGGYAILSSSLSTGMTTATKGEGGGGGGVGGVGGGSGGGGGGAF</sequence>
<evidence type="ECO:0000259" key="2">
    <source>
        <dbReference type="Pfam" id="PF09972"/>
    </source>
</evidence>
<evidence type="ECO:0000256" key="1">
    <source>
        <dbReference type="SAM" id="Phobius"/>
    </source>
</evidence>
<dbReference type="OrthoDB" id="137138at2157"/>
<reference evidence="6 9" key="2">
    <citation type="submission" date="2020-04" db="EMBL/GenBank/DDBJ databases">
        <title>Draft genome of Methanobacterium subterraneum isolated from animal feces.</title>
        <authorList>
            <person name="Ouboter H.T."/>
            <person name="Berger S."/>
            <person name="Gungor E."/>
            <person name="Jetten M.S.M."/>
            <person name="Welte C.U."/>
        </authorList>
    </citation>
    <scope>NUCLEOTIDE SEQUENCE [LARGE SCALE GENOMIC DNA]</scope>
    <source>
        <strain evidence="6">HO_2020</strain>
    </source>
</reference>
<evidence type="ECO:0000313" key="5">
    <source>
        <dbReference type="EMBL" id="AUB61435.1"/>
    </source>
</evidence>
<feature type="transmembrane region" description="Helical" evidence="1">
    <location>
        <begin position="256"/>
        <end position="276"/>
    </location>
</feature>
<reference evidence="7 8" key="1">
    <citation type="submission" date="2016-10" db="EMBL/GenBank/DDBJ databases">
        <title>Comparative genomics between deep and shallow subseafloor isolates.</title>
        <authorList>
            <person name="Ishii S."/>
            <person name="Miller J.R."/>
            <person name="Sutton G."/>
            <person name="Suzuki S."/>
            <person name="Methe B."/>
            <person name="Inagaki F."/>
            <person name="Imachi H."/>
        </authorList>
    </citation>
    <scope>NUCLEOTIDE SEQUENCE [LARGE SCALE GENOMIC DNA]</scope>
    <source>
        <strain evidence="5 7">A8p</strain>
        <strain evidence="4 8">MO-MB1</strain>
    </source>
</reference>
<dbReference type="GeneID" id="35124647"/>
<evidence type="ECO:0000313" key="6">
    <source>
        <dbReference type="EMBL" id="NMO09109.1"/>
    </source>
</evidence>
<dbReference type="EMBL" id="JABBYL010000015">
    <property type="protein sequence ID" value="NMO09109.1"/>
    <property type="molecule type" value="Genomic_DNA"/>
</dbReference>
<feature type="domain" description="Predicted membrane protein YciQ-like C-terminal" evidence="3">
    <location>
        <begin position="288"/>
        <end position="540"/>
    </location>
</feature>
<accession>A0A2H4VTK3</accession>
<accession>A0A2H4VFH6</accession>
<proteinExistence type="predicted"/>
<evidence type="ECO:0000313" key="8">
    <source>
        <dbReference type="Proteomes" id="UP000232806"/>
    </source>
</evidence>
<feature type="domain" description="DUF2207" evidence="2">
    <location>
        <begin position="34"/>
        <end position="216"/>
    </location>
</feature>
<dbReference type="EMBL" id="CP017766">
    <property type="protein sequence ID" value="AUB56810.1"/>
    <property type="molecule type" value="Genomic_DNA"/>
</dbReference>
<dbReference type="InterPro" id="IPR048389">
    <property type="entry name" value="YciQ-like_C"/>
</dbReference>